<sequence length="171" mass="19784">MLWIVCVAIFSVAASSAATDEEHINSLVVSKVVPFQRAYSRRYIHHLYYINSRRLPTSYYYEGSEGNVLPYSEYLENKVIIDYFCPELKVMHVSYKGNKQHISATPIKNGEMMMVSTKEGYCGANKAMYYVKSLPHIDDVFYTSKRDKFELTKRSNTFYKGTEGGVAFYVW</sequence>
<protein>
    <submittedName>
        <fullName evidence="2">Uncharacterized protein</fullName>
    </submittedName>
</protein>
<name>A0AA39HA48_9BILA</name>
<evidence type="ECO:0000313" key="2">
    <source>
        <dbReference type="EMBL" id="KAK0402055.1"/>
    </source>
</evidence>
<gene>
    <name evidence="2" type="ORF">QR680_016119</name>
</gene>
<accession>A0AA39HA48</accession>
<keyword evidence="1" id="KW-0732">Signal</keyword>
<comment type="caution">
    <text evidence="2">The sequence shown here is derived from an EMBL/GenBank/DDBJ whole genome shotgun (WGS) entry which is preliminary data.</text>
</comment>
<organism evidence="2 3">
    <name type="scientific">Steinernema hermaphroditum</name>
    <dbReference type="NCBI Taxonomy" id="289476"/>
    <lineage>
        <taxon>Eukaryota</taxon>
        <taxon>Metazoa</taxon>
        <taxon>Ecdysozoa</taxon>
        <taxon>Nematoda</taxon>
        <taxon>Chromadorea</taxon>
        <taxon>Rhabditida</taxon>
        <taxon>Tylenchina</taxon>
        <taxon>Panagrolaimomorpha</taxon>
        <taxon>Strongyloidoidea</taxon>
        <taxon>Steinernematidae</taxon>
        <taxon>Steinernema</taxon>
    </lineage>
</organism>
<dbReference type="Proteomes" id="UP001175271">
    <property type="component" value="Unassembled WGS sequence"/>
</dbReference>
<dbReference type="EMBL" id="JAUCMV010000004">
    <property type="protein sequence ID" value="KAK0402055.1"/>
    <property type="molecule type" value="Genomic_DNA"/>
</dbReference>
<dbReference type="AlphaFoldDB" id="A0AA39HA48"/>
<feature type="chain" id="PRO_5041204557" evidence="1">
    <location>
        <begin position="19"/>
        <end position="171"/>
    </location>
</feature>
<reference evidence="2" key="1">
    <citation type="submission" date="2023-06" db="EMBL/GenBank/DDBJ databases">
        <title>Genomic analysis of the entomopathogenic nematode Steinernema hermaphroditum.</title>
        <authorList>
            <person name="Schwarz E.M."/>
            <person name="Heppert J.K."/>
            <person name="Baniya A."/>
            <person name="Schwartz H.T."/>
            <person name="Tan C.-H."/>
            <person name="Antoshechkin I."/>
            <person name="Sternberg P.W."/>
            <person name="Goodrich-Blair H."/>
            <person name="Dillman A.R."/>
        </authorList>
    </citation>
    <scope>NUCLEOTIDE SEQUENCE</scope>
    <source>
        <strain evidence="2">PS9179</strain>
        <tissue evidence="2">Whole animal</tissue>
    </source>
</reference>
<feature type="signal peptide" evidence="1">
    <location>
        <begin position="1"/>
        <end position="18"/>
    </location>
</feature>
<evidence type="ECO:0000313" key="3">
    <source>
        <dbReference type="Proteomes" id="UP001175271"/>
    </source>
</evidence>
<keyword evidence="3" id="KW-1185">Reference proteome</keyword>
<proteinExistence type="predicted"/>
<evidence type="ECO:0000256" key="1">
    <source>
        <dbReference type="SAM" id="SignalP"/>
    </source>
</evidence>